<accession>A0AAU8RRA9</accession>
<proteinExistence type="predicted"/>
<name>A0AAU8RRA9_PSEPU</name>
<dbReference type="Proteomes" id="UP000033260">
    <property type="component" value="Chromosome"/>
</dbReference>
<feature type="region of interest" description="Disordered" evidence="1">
    <location>
        <begin position="52"/>
        <end position="74"/>
    </location>
</feature>
<reference evidence="2 3" key="1">
    <citation type="submission" date="2015-02" db="EMBL/GenBank/DDBJ databases">
        <title>Complete Genome Sequencing of Pseudomonas putida S13.1.2.</title>
        <authorList>
            <person name="Chong T.M."/>
            <person name="Chan K.G."/>
            <person name="Dessaux Y."/>
        </authorList>
    </citation>
    <scope>NUCLEOTIDE SEQUENCE [LARGE SCALE GENOMIC DNA]</scope>
    <source>
        <strain evidence="2 3">S13.1.2</strain>
    </source>
</reference>
<dbReference type="RefSeq" id="WP_019471968.1">
    <property type="nucleotide sequence ID" value="NZ_CP010979.1"/>
</dbReference>
<evidence type="ECO:0008006" key="4">
    <source>
        <dbReference type="Google" id="ProtNLM"/>
    </source>
</evidence>
<dbReference type="AlphaFoldDB" id="A0AAU8RRA9"/>
<dbReference type="InterPro" id="IPR018691">
    <property type="entry name" value="DUF2188"/>
</dbReference>
<evidence type="ECO:0000313" key="3">
    <source>
        <dbReference type="Proteomes" id="UP000033260"/>
    </source>
</evidence>
<dbReference type="Pfam" id="PF09954">
    <property type="entry name" value="DUF2188"/>
    <property type="match status" value="1"/>
</dbReference>
<dbReference type="EMBL" id="CP010979">
    <property type="protein sequence ID" value="AJQ46211.1"/>
    <property type="molecule type" value="Genomic_DNA"/>
</dbReference>
<organism evidence="2 3">
    <name type="scientific">Pseudomonas putida S13.1.2</name>
    <dbReference type="NCBI Taxonomy" id="1384061"/>
    <lineage>
        <taxon>Bacteria</taxon>
        <taxon>Pseudomonadati</taxon>
        <taxon>Pseudomonadota</taxon>
        <taxon>Gammaproteobacteria</taxon>
        <taxon>Pseudomonadales</taxon>
        <taxon>Pseudomonadaceae</taxon>
        <taxon>Pseudomonas</taxon>
    </lineage>
</organism>
<evidence type="ECO:0000313" key="2">
    <source>
        <dbReference type="EMBL" id="AJQ46211.1"/>
    </source>
</evidence>
<evidence type="ECO:0000256" key="1">
    <source>
        <dbReference type="SAM" id="MobiDB-lite"/>
    </source>
</evidence>
<protein>
    <recommendedName>
        <fullName evidence="4">DUF2188 domain-containing protein</fullName>
    </recommendedName>
</protein>
<sequence>MDNYHLSPAADGWELKKAGAERASKRAATKQELVGSLADFFDGKTASVKIHKADGTFEEERTYPRSADPRRSKG</sequence>
<gene>
    <name evidence="2" type="ORF">N805_02790</name>
</gene>